<keyword evidence="6" id="KW-1185">Reference proteome</keyword>
<dbReference type="EMBL" id="JAGRRH010000019">
    <property type="protein sequence ID" value="KAG7349368.1"/>
    <property type="molecule type" value="Genomic_DNA"/>
</dbReference>
<dbReference type="AlphaFoldDB" id="A0A9K3KUL7"/>
<dbReference type="GO" id="GO:0006626">
    <property type="term" value="P:protein targeting to mitochondrion"/>
    <property type="evidence" value="ECO:0007669"/>
    <property type="project" value="TreeGrafter"/>
</dbReference>
<accession>A0A9K3KUL7</accession>
<dbReference type="OrthoDB" id="1872379at2759"/>
<evidence type="ECO:0000256" key="1">
    <source>
        <dbReference type="ARBA" id="ARBA00004496"/>
    </source>
</evidence>
<keyword evidence="2" id="KW-0963">Cytoplasm</keyword>
<evidence type="ECO:0000256" key="2">
    <source>
        <dbReference type="ARBA" id="ARBA00022490"/>
    </source>
</evidence>
<protein>
    <submittedName>
        <fullName evidence="5">Uncharacterized protein</fullName>
    </submittedName>
</protein>
<comment type="caution">
    <text evidence="5">The sequence shown here is derived from an EMBL/GenBank/DDBJ whole genome shotgun (WGS) entry which is preliminary data.</text>
</comment>
<dbReference type="SMART" id="SM00028">
    <property type="entry name" value="TPR"/>
    <property type="match status" value="2"/>
</dbReference>
<name>A0A9K3KUL7_9STRA</name>
<dbReference type="InterPro" id="IPR019734">
    <property type="entry name" value="TPR_rpt"/>
</dbReference>
<organism evidence="5 6">
    <name type="scientific">Nitzschia inconspicua</name>
    <dbReference type="NCBI Taxonomy" id="303405"/>
    <lineage>
        <taxon>Eukaryota</taxon>
        <taxon>Sar</taxon>
        <taxon>Stramenopiles</taxon>
        <taxon>Ochrophyta</taxon>
        <taxon>Bacillariophyta</taxon>
        <taxon>Bacillariophyceae</taxon>
        <taxon>Bacillariophycidae</taxon>
        <taxon>Bacillariales</taxon>
        <taxon>Bacillariaceae</taxon>
        <taxon>Nitzschia</taxon>
    </lineage>
</organism>
<gene>
    <name evidence="5" type="ORF">IV203_011965</name>
</gene>
<proteinExistence type="predicted"/>
<reference evidence="5" key="1">
    <citation type="journal article" date="2021" name="Sci. Rep.">
        <title>Diploid genomic architecture of Nitzschia inconspicua, an elite biomass production diatom.</title>
        <authorList>
            <person name="Oliver A."/>
            <person name="Podell S."/>
            <person name="Pinowska A."/>
            <person name="Traller J.C."/>
            <person name="Smith S.R."/>
            <person name="McClure R."/>
            <person name="Beliaev A."/>
            <person name="Bohutskyi P."/>
            <person name="Hill E.A."/>
            <person name="Rabines A."/>
            <person name="Zheng H."/>
            <person name="Allen L.Z."/>
            <person name="Kuo A."/>
            <person name="Grigoriev I.V."/>
            <person name="Allen A.E."/>
            <person name="Hazlebeck D."/>
            <person name="Allen E.E."/>
        </authorList>
    </citation>
    <scope>NUCLEOTIDE SEQUENCE</scope>
    <source>
        <strain evidence="5">Hildebrandi</strain>
    </source>
</reference>
<dbReference type="PANTHER" id="PTHR45984:SF1">
    <property type="entry name" value="SPAG1 AXONEMAL DYNEIN ASSEMBLY FACTOR"/>
    <property type="match status" value="1"/>
</dbReference>
<dbReference type="Proteomes" id="UP000693970">
    <property type="component" value="Unassembled WGS sequence"/>
</dbReference>
<evidence type="ECO:0000313" key="5">
    <source>
        <dbReference type="EMBL" id="KAG7349368.1"/>
    </source>
</evidence>
<dbReference type="GO" id="GO:0031072">
    <property type="term" value="F:heat shock protein binding"/>
    <property type="evidence" value="ECO:0007669"/>
    <property type="project" value="TreeGrafter"/>
</dbReference>
<dbReference type="GO" id="GO:0005829">
    <property type="term" value="C:cytosol"/>
    <property type="evidence" value="ECO:0007669"/>
    <property type="project" value="TreeGrafter"/>
</dbReference>
<keyword evidence="3" id="KW-0677">Repeat</keyword>
<evidence type="ECO:0000313" key="6">
    <source>
        <dbReference type="Proteomes" id="UP000693970"/>
    </source>
</evidence>
<reference evidence="5" key="2">
    <citation type="submission" date="2021-04" db="EMBL/GenBank/DDBJ databases">
        <authorList>
            <person name="Podell S."/>
        </authorList>
    </citation>
    <scope>NUCLEOTIDE SEQUENCE</scope>
    <source>
        <strain evidence="5">Hildebrandi</strain>
    </source>
</reference>
<dbReference type="PANTHER" id="PTHR45984">
    <property type="entry name" value="RNA (RNA) POLYMERASE II ASSOCIATED PROTEIN HOMOLOG"/>
    <property type="match status" value="1"/>
</dbReference>
<sequence>MDRWDEISVQDVDDAELMLCPVPHLVESQDSSDDEDDERFHYIKMNDGEEEEEVVVFEDLTATPKSWATWGEETYLQEGVGRDDNNTSTYYCHDERERKVTLVLSSKDDNGQFVREPKTLGWCLAHGCEEVKPGVWAKSWYFTFLYGENEGRKVWMDTQSRRIVKERGGRAIELEFNEMDKAMTFKEKARRDFQRGQYNSALENYQKAEEIIGGHAKGLYLVASQRGELVKILSNQAECYLRLNKFDIALVKASSALQLDGKHIKSLLRRAKAIIMGQMDEVPNFQHTIKVSMALIDVQFVIDRHEEGREEATHLRETLCALQGWK</sequence>
<comment type="subcellular location">
    <subcellularLocation>
        <location evidence="1">Cytoplasm</location>
    </subcellularLocation>
</comment>
<dbReference type="InterPro" id="IPR051982">
    <property type="entry name" value="CiliaryAsmbly_MitoImport"/>
</dbReference>
<dbReference type="GO" id="GO:0005739">
    <property type="term" value="C:mitochondrion"/>
    <property type="evidence" value="ECO:0007669"/>
    <property type="project" value="TreeGrafter"/>
</dbReference>
<evidence type="ECO:0000256" key="3">
    <source>
        <dbReference type="ARBA" id="ARBA00022737"/>
    </source>
</evidence>
<evidence type="ECO:0000256" key="4">
    <source>
        <dbReference type="ARBA" id="ARBA00022803"/>
    </source>
</evidence>
<keyword evidence="4" id="KW-0802">TPR repeat</keyword>